<gene>
    <name evidence="9" type="ORF">DFR28_101405</name>
</gene>
<reference evidence="9 10" key="1">
    <citation type="submission" date="2018-06" db="EMBL/GenBank/DDBJ databases">
        <title>Genomic Encyclopedia of Type Strains, Phase IV (KMG-IV): sequencing the most valuable type-strain genomes for metagenomic binning, comparative biology and taxonomic classification.</title>
        <authorList>
            <person name="Goeker M."/>
        </authorList>
    </citation>
    <scope>NUCLEOTIDE SEQUENCE [LARGE SCALE GENOMIC DNA]</scope>
    <source>
        <strain evidence="9 10">DSM 24032</strain>
    </source>
</reference>
<dbReference type="EMBL" id="QNRT01000001">
    <property type="protein sequence ID" value="RBP53020.1"/>
    <property type="molecule type" value="Genomic_DNA"/>
</dbReference>
<dbReference type="AlphaFoldDB" id="A0A395JN00"/>
<dbReference type="GO" id="GO:0016987">
    <property type="term" value="F:sigma factor activity"/>
    <property type="evidence" value="ECO:0007669"/>
    <property type="project" value="UniProtKB-KW"/>
</dbReference>
<dbReference type="PANTHER" id="PTHR43133">
    <property type="entry name" value="RNA POLYMERASE ECF-TYPE SIGMA FACTO"/>
    <property type="match status" value="1"/>
</dbReference>
<dbReference type="RefSeq" id="WP_113952627.1">
    <property type="nucleotide sequence ID" value="NZ_QNRT01000001.1"/>
</dbReference>
<sequence length="180" mass="20495">MAMQNDNQQLSRSLSRVSLGDRAEFEKLYRATSPRLLSILLRMIPDRNLSEDLLQEVYIKVWHRAGSYRADHSQAMTWLGSIARYTAIDYLRKGQRQVETVTNEAVAEPLSEVGAELDSDQLQLSRCLNRLNIEQREAIVAAYLGGYTHQELSVKTNNPLGTIKSWIRRGLSSLKECLSQ</sequence>
<evidence type="ECO:0000256" key="6">
    <source>
        <dbReference type="RuleBase" id="RU000716"/>
    </source>
</evidence>
<dbReference type="Gene3D" id="1.10.10.10">
    <property type="entry name" value="Winged helix-like DNA-binding domain superfamily/Winged helix DNA-binding domain"/>
    <property type="match status" value="1"/>
</dbReference>
<evidence type="ECO:0000256" key="1">
    <source>
        <dbReference type="ARBA" id="ARBA00010641"/>
    </source>
</evidence>
<dbReference type="Proteomes" id="UP000253083">
    <property type="component" value="Unassembled WGS sequence"/>
</dbReference>
<protein>
    <recommendedName>
        <fullName evidence="6">RNA polymerase sigma factor</fullName>
    </recommendedName>
</protein>
<dbReference type="NCBIfam" id="TIGR02937">
    <property type="entry name" value="sigma70-ECF"/>
    <property type="match status" value="1"/>
</dbReference>
<evidence type="ECO:0000256" key="2">
    <source>
        <dbReference type="ARBA" id="ARBA00023015"/>
    </source>
</evidence>
<dbReference type="InterPro" id="IPR039425">
    <property type="entry name" value="RNA_pol_sigma-70-like"/>
</dbReference>
<evidence type="ECO:0000313" key="9">
    <source>
        <dbReference type="EMBL" id="RBP53020.1"/>
    </source>
</evidence>
<dbReference type="GO" id="GO:0003677">
    <property type="term" value="F:DNA binding"/>
    <property type="evidence" value="ECO:0007669"/>
    <property type="project" value="UniProtKB-KW"/>
</dbReference>
<keyword evidence="10" id="KW-1185">Reference proteome</keyword>
<dbReference type="InterPro" id="IPR013325">
    <property type="entry name" value="RNA_pol_sigma_r2"/>
</dbReference>
<dbReference type="InterPro" id="IPR014284">
    <property type="entry name" value="RNA_pol_sigma-70_dom"/>
</dbReference>
<dbReference type="SUPFAM" id="SSF88659">
    <property type="entry name" value="Sigma3 and sigma4 domains of RNA polymerase sigma factors"/>
    <property type="match status" value="1"/>
</dbReference>
<dbReference type="Pfam" id="PF04542">
    <property type="entry name" value="Sigma70_r2"/>
    <property type="match status" value="1"/>
</dbReference>
<comment type="similarity">
    <text evidence="1 6">Belongs to the sigma-70 factor family. ECF subfamily.</text>
</comment>
<dbReference type="InterPro" id="IPR007627">
    <property type="entry name" value="RNA_pol_sigma70_r2"/>
</dbReference>
<organism evidence="9 10">
    <name type="scientific">Arenicella xantha</name>
    <dbReference type="NCBI Taxonomy" id="644221"/>
    <lineage>
        <taxon>Bacteria</taxon>
        <taxon>Pseudomonadati</taxon>
        <taxon>Pseudomonadota</taxon>
        <taxon>Gammaproteobacteria</taxon>
        <taxon>Arenicellales</taxon>
        <taxon>Arenicellaceae</taxon>
        <taxon>Arenicella</taxon>
    </lineage>
</organism>
<keyword evidence="2 6" id="KW-0805">Transcription regulation</keyword>
<dbReference type="SUPFAM" id="SSF88946">
    <property type="entry name" value="Sigma2 domain of RNA polymerase sigma factors"/>
    <property type="match status" value="1"/>
</dbReference>
<evidence type="ECO:0000259" key="8">
    <source>
        <dbReference type="Pfam" id="PF08281"/>
    </source>
</evidence>
<dbReference type="GO" id="GO:0006352">
    <property type="term" value="P:DNA-templated transcription initiation"/>
    <property type="evidence" value="ECO:0007669"/>
    <property type="project" value="InterPro"/>
</dbReference>
<evidence type="ECO:0000259" key="7">
    <source>
        <dbReference type="Pfam" id="PF04542"/>
    </source>
</evidence>
<comment type="caution">
    <text evidence="9">The sequence shown here is derived from an EMBL/GenBank/DDBJ whole genome shotgun (WGS) entry which is preliminary data.</text>
</comment>
<evidence type="ECO:0000313" key="10">
    <source>
        <dbReference type="Proteomes" id="UP000253083"/>
    </source>
</evidence>
<dbReference type="InterPro" id="IPR013324">
    <property type="entry name" value="RNA_pol_sigma_r3/r4-like"/>
</dbReference>
<proteinExistence type="inferred from homology"/>
<evidence type="ECO:0000256" key="3">
    <source>
        <dbReference type="ARBA" id="ARBA00023082"/>
    </source>
</evidence>
<dbReference type="OrthoDB" id="9784272at2"/>
<evidence type="ECO:0000256" key="4">
    <source>
        <dbReference type="ARBA" id="ARBA00023125"/>
    </source>
</evidence>
<dbReference type="InParanoid" id="A0A395JN00"/>
<dbReference type="InterPro" id="IPR000838">
    <property type="entry name" value="RNA_pol_sigma70_ECF_CS"/>
</dbReference>
<keyword evidence="4 6" id="KW-0238">DNA-binding</keyword>
<feature type="domain" description="RNA polymerase sigma-70 region 2" evidence="7">
    <location>
        <begin position="28"/>
        <end position="96"/>
    </location>
</feature>
<dbReference type="InterPro" id="IPR036388">
    <property type="entry name" value="WH-like_DNA-bd_sf"/>
</dbReference>
<keyword evidence="3 6" id="KW-0731">Sigma factor</keyword>
<name>A0A395JN00_9GAMM</name>
<dbReference type="InterPro" id="IPR013249">
    <property type="entry name" value="RNA_pol_sigma70_r4_t2"/>
</dbReference>
<dbReference type="Pfam" id="PF08281">
    <property type="entry name" value="Sigma70_r4_2"/>
    <property type="match status" value="1"/>
</dbReference>
<dbReference type="PANTHER" id="PTHR43133:SF62">
    <property type="entry name" value="RNA POLYMERASE SIGMA FACTOR SIGZ"/>
    <property type="match status" value="1"/>
</dbReference>
<accession>A0A395JN00</accession>
<keyword evidence="5 6" id="KW-0804">Transcription</keyword>
<feature type="domain" description="RNA polymerase sigma factor 70 region 4 type 2" evidence="8">
    <location>
        <begin position="122"/>
        <end position="173"/>
    </location>
</feature>
<evidence type="ECO:0000256" key="5">
    <source>
        <dbReference type="ARBA" id="ARBA00023163"/>
    </source>
</evidence>
<dbReference type="Gene3D" id="1.10.1740.10">
    <property type="match status" value="1"/>
</dbReference>
<dbReference type="PROSITE" id="PS01063">
    <property type="entry name" value="SIGMA70_ECF"/>
    <property type="match status" value="1"/>
</dbReference>